<feature type="domain" description="DEK-C" evidence="2">
    <location>
        <begin position="12"/>
        <end position="71"/>
    </location>
</feature>
<feature type="compositionally biased region" description="Basic residues" evidence="1">
    <location>
        <begin position="179"/>
        <end position="192"/>
    </location>
</feature>
<feature type="region of interest" description="Disordered" evidence="1">
    <location>
        <begin position="67"/>
        <end position="222"/>
    </location>
</feature>
<dbReference type="InterPro" id="IPR037647">
    <property type="entry name" value="HIRIP3"/>
</dbReference>
<feature type="compositionally biased region" description="Gly residues" evidence="1">
    <location>
        <begin position="205"/>
        <end position="219"/>
    </location>
</feature>
<evidence type="ECO:0000256" key="1">
    <source>
        <dbReference type="SAM" id="MobiDB-lite"/>
    </source>
</evidence>
<feature type="compositionally biased region" description="Basic and acidic residues" evidence="1">
    <location>
        <begin position="145"/>
        <end position="156"/>
    </location>
</feature>
<evidence type="ECO:0000259" key="2">
    <source>
        <dbReference type="PROSITE" id="PS51998"/>
    </source>
</evidence>
<proteinExistence type="predicted"/>
<keyword evidence="4" id="KW-1185">Reference proteome</keyword>
<protein>
    <recommendedName>
        <fullName evidence="2">DEK-C domain-containing protein</fullName>
    </recommendedName>
</protein>
<dbReference type="Gene3D" id="1.10.10.60">
    <property type="entry name" value="Homeodomain-like"/>
    <property type="match status" value="1"/>
</dbReference>
<evidence type="ECO:0000313" key="4">
    <source>
        <dbReference type="Proteomes" id="UP000323386"/>
    </source>
</evidence>
<name>A0A5C3F2Q1_9BASI</name>
<dbReference type="InterPro" id="IPR014876">
    <property type="entry name" value="DEK_C"/>
</dbReference>
<dbReference type="SUPFAM" id="SSF109715">
    <property type="entry name" value="DEK C-terminal domain"/>
    <property type="match status" value="1"/>
</dbReference>
<gene>
    <name evidence="3" type="ORF">PSFLO_04272</name>
</gene>
<dbReference type="PROSITE" id="PS51998">
    <property type="entry name" value="DEK_C"/>
    <property type="match status" value="1"/>
</dbReference>
<feature type="compositionally biased region" description="Acidic residues" evidence="1">
    <location>
        <begin position="334"/>
        <end position="347"/>
    </location>
</feature>
<dbReference type="EMBL" id="OOIP01000011">
    <property type="protein sequence ID" value="SPO38793.1"/>
    <property type="molecule type" value="Genomic_DNA"/>
</dbReference>
<dbReference type="PANTHER" id="PTHR15410">
    <property type="entry name" value="HIRA-INTERACTING PROTEIN 3"/>
    <property type="match status" value="1"/>
</dbReference>
<dbReference type="Proteomes" id="UP000323386">
    <property type="component" value="Unassembled WGS sequence"/>
</dbReference>
<feature type="region of interest" description="Disordered" evidence="1">
    <location>
        <begin position="302"/>
        <end position="371"/>
    </location>
</feature>
<dbReference type="OrthoDB" id="552755at2759"/>
<accession>A0A5C3F2Q1</accession>
<feature type="compositionally biased region" description="Acidic residues" evidence="1">
    <location>
        <begin position="117"/>
        <end position="142"/>
    </location>
</feature>
<dbReference type="PANTHER" id="PTHR15410:SF2">
    <property type="entry name" value="HIRA-INTERACTING PROTEIN 3"/>
    <property type="match status" value="1"/>
</dbReference>
<dbReference type="Pfam" id="PF08766">
    <property type="entry name" value="DEK_C"/>
    <property type="match status" value="1"/>
</dbReference>
<dbReference type="GO" id="GO:0005634">
    <property type="term" value="C:nucleus"/>
    <property type="evidence" value="ECO:0007669"/>
    <property type="project" value="TreeGrafter"/>
</dbReference>
<reference evidence="3 4" key="1">
    <citation type="submission" date="2018-03" db="EMBL/GenBank/DDBJ databases">
        <authorList>
            <person name="Guldener U."/>
        </authorList>
    </citation>
    <scope>NUCLEOTIDE SEQUENCE [LARGE SCALE GENOMIC DNA]</scope>
    <source>
        <strain evidence="3 4">DAOM196992</strain>
    </source>
</reference>
<dbReference type="AlphaFoldDB" id="A0A5C3F2Q1"/>
<organism evidence="3 4">
    <name type="scientific">Pseudozyma flocculosa</name>
    <dbReference type="NCBI Taxonomy" id="84751"/>
    <lineage>
        <taxon>Eukaryota</taxon>
        <taxon>Fungi</taxon>
        <taxon>Dikarya</taxon>
        <taxon>Basidiomycota</taxon>
        <taxon>Ustilaginomycotina</taxon>
        <taxon>Ustilaginomycetes</taxon>
        <taxon>Ustilaginales</taxon>
        <taxon>Ustilaginaceae</taxon>
        <taxon>Pseudozyma</taxon>
    </lineage>
</organism>
<evidence type="ECO:0000313" key="3">
    <source>
        <dbReference type="EMBL" id="SPO38793.1"/>
    </source>
</evidence>
<feature type="compositionally biased region" description="Low complexity" evidence="1">
    <location>
        <begin position="319"/>
        <end position="333"/>
    </location>
</feature>
<sequence>MSDTESQSEASGPTSDELIERVSAIIREAKADGTFSEMTKRTVREKVQEFYGVDLRSRKKWLNDVIQNKVDEIESSPPVSPSGKKRKKAAPPAVGAKEDAPSEAAASRATKKQKLADEDDDDDDEVQDDEQGREEDGSDAGDSEAGNRHDGTKDASDIEANAIGKLSDFSELEDDAPTRHRSTSPTKKKKRASASGTRPSTGSKKAGGGGKAAGGGAGSGDAATERLARLKSIVAAAGVRKPWKKLYANADVADDDTEGQCRIVQDVMREIGITGRGSIAEAKRIRAEREFQDEVAALQEAQVVDSARGRRASRSNHGAASAKSVAARRSSTAGDDESEGESEEDEGPSSRKSFKNSLASFAAGLNSDDSD</sequence>